<accession>A0AAP0K9F0</accession>
<sequence length="95" mass="10431">MNGCHLSNMFDRGGFEKLPKDLVPETYACGFKQSSIRGAIGPTVRTVKKRKEEPSKGGIRDTMWKGMASAGTDCFIEDHEHISAKMSDSVQIPAN</sequence>
<evidence type="ECO:0000313" key="2">
    <source>
        <dbReference type="Proteomes" id="UP001419268"/>
    </source>
</evidence>
<comment type="caution">
    <text evidence="1">The sequence shown here is derived from an EMBL/GenBank/DDBJ whole genome shotgun (WGS) entry which is preliminary data.</text>
</comment>
<evidence type="ECO:0000313" key="1">
    <source>
        <dbReference type="EMBL" id="KAK9147800.1"/>
    </source>
</evidence>
<reference evidence="1 2" key="1">
    <citation type="submission" date="2024-01" db="EMBL/GenBank/DDBJ databases">
        <title>Genome assemblies of Stephania.</title>
        <authorList>
            <person name="Yang L."/>
        </authorList>
    </citation>
    <scope>NUCLEOTIDE SEQUENCE [LARGE SCALE GENOMIC DNA]</scope>
    <source>
        <strain evidence="1">JXDWG</strain>
        <tissue evidence="1">Leaf</tissue>
    </source>
</reference>
<dbReference type="AlphaFoldDB" id="A0AAP0K9F0"/>
<organism evidence="1 2">
    <name type="scientific">Stephania cephalantha</name>
    <dbReference type="NCBI Taxonomy" id="152367"/>
    <lineage>
        <taxon>Eukaryota</taxon>
        <taxon>Viridiplantae</taxon>
        <taxon>Streptophyta</taxon>
        <taxon>Embryophyta</taxon>
        <taxon>Tracheophyta</taxon>
        <taxon>Spermatophyta</taxon>
        <taxon>Magnoliopsida</taxon>
        <taxon>Ranunculales</taxon>
        <taxon>Menispermaceae</taxon>
        <taxon>Menispermoideae</taxon>
        <taxon>Cissampelideae</taxon>
        <taxon>Stephania</taxon>
    </lineage>
</organism>
<proteinExistence type="predicted"/>
<keyword evidence="2" id="KW-1185">Reference proteome</keyword>
<gene>
    <name evidence="1" type="ORF">Scep_006557</name>
</gene>
<dbReference type="EMBL" id="JBBNAG010000003">
    <property type="protein sequence ID" value="KAK9147800.1"/>
    <property type="molecule type" value="Genomic_DNA"/>
</dbReference>
<protein>
    <submittedName>
        <fullName evidence="1">Uncharacterized protein</fullName>
    </submittedName>
</protein>
<dbReference type="Proteomes" id="UP001419268">
    <property type="component" value="Unassembled WGS sequence"/>
</dbReference>
<name>A0AAP0K9F0_9MAGN</name>